<evidence type="ECO:0000313" key="2">
    <source>
        <dbReference type="Proteomes" id="UP000095094"/>
    </source>
</evidence>
<accession>A0A1E5GSU9</accession>
<organism evidence="1 2">
    <name type="scientific">Enterococcus termitis</name>
    <dbReference type="NCBI Taxonomy" id="332950"/>
    <lineage>
        <taxon>Bacteria</taxon>
        <taxon>Bacillati</taxon>
        <taxon>Bacillota</taxon>
        <taxon>Bacilli</taxon>
        <taxon>Lactobacillales</taxon>
        <taxon>Enterococcaceae</taxon>
        <taxon>Enterococcus</taxon>
    </lineage>
</organism>
<dbReference type="AlphaFoldDB" id="A0A1E5GSU9"/>
<dbReference type="OrthoDB" id="2188876at2"/>
<dbReference type="Proteomes" id="UP000095094">
    <property type="component" value="Unassembled WGS sequence"/>
</dbReference>
<dbReference type="RefSeq" id="WP_069663417.1">
    <property type="nucleotide sequence ID" value="NZ_JBHUJJ010000001.1"/>
</dbReference>
<keyword evidence="2" id="KW-1185">Reference proteome</keyword>
<gene>
    <name evidence="1" type="ORF">BCR25_18615</name>
</gene>
<evidence type="ECO:0000313" key="1">
    <source>
        <dbReference type="EMBL" id="OEG15762.1"/>
    </source>
</evidence>
<protein>
    <submittedName>
        <fullName evidence="1">Uncharacterized protein</fullName>
    </submittedName>
</protein>
<name>A0A1E5GSU9_9ENTE</name>
<dbReference type="EMBL" id="MIJY01000014">
    <property type="protein sequence ID" value="OEG15762.1"/>
    <property type="molecule type" value="Genomic_DNA"/>
</dbReference>
<comment type="caution">
    <text evidence="1">The sequence shown here is derived from an EMBL/GenBank/DDBJ whole genome shotgun (WGS) entry which is preliminary data.</text>
</comment>
<proteinExistence type="predicted"/>
<sequence>MERVTSEQFIRLLNEKEKRFAAIINFSFYYIEQGQIYRFEQNHNEKSLRFVRDFYDGEITDQELADEIKCIILKQMQYDWFTDAWKETIIENVMRSRSDIDVFFF</sequence>
<reference evidence="2" key="1">
    <citation type="submission" date="2016-09" db="EMBL/GenBank/DDBJ databases">
        <authorList>
            <person name="Gulvik C.A."/>
        </authorList>
    </citation>
    <scope>NUCLEOTIDE SEQUENCE [LARGE SCALE GENOMIC DNA]</scope>
    <source>
        <strain evidence="2">LMG 8895</strain>
    </source>
</reference>